<dbReference type="InterPro" id="IPR001279">
    <property type="entry name" value="Metallo-B-lactamas"/>
</dbReference>
<dbReference type="Pfam" id="PF12706">
    <property type="entry name" value="Lactamase_B_2"/>
    <property type="match status" value="1"/>
</dbReference>
<evidence type="ECO:0000256" key="1">
    <source>
        <dbReference type="SAM" id="MobiDB-lite"/>
    </source>
</evidence>
<dbReference type="EMBL" id="FQUU01000001">
    <property type="protein sequence ID" value="SHE40789.1"/>
    <property type="molecule type" value="Genomic_DNA"/>
</dbReference>
<evidence type="ECO:0000313" key="4">
    <source>
        <dbReference type="Proteomes" id="UP000184048"/>
    </source>
</evidence>
<feature type="compositionally biased region" description="Polar residues" evidence="1">
    <location>
        <begin position="37"/>
        <end position="48"/>
    </location>
</feature>
<dbReference type="SUPFAM" id="SSF56281">
    <property type="entry name" value="Metallo-hydrolase/oxidoreductase"/>
    <property type="match status" value="1"/>
</dbReference>
<keyword evidence="4" id="KW-1185">Reference proteome</keyword>
<dbReference type="OrthoDB" id="9805728at2"/>
<dbReference type="GO" id="GO:0005737">
    <property type="term" value="C:cytoplasm"/>
    <property type="evidence" value="ECO:0007669"/>
    <property type="project" value="TreeGrafter"/>
</dbReference>
<dbReference type="Proteomes" id="UP000184048">
    <property type="component" value="Unassembled WGS sequence"/>
</dbReference>
<dbReference type="PIRSF" id="PIRSF038896">
    <property type="entry name" value="NAPE-PLD"/>
    <property type="match status" value="1"/>
</dbReference>
<dbReference type="GO" id="GO:0008270">
    <property type="term" value="F:zinc ion binding"/>
    <property type="evidence" value="ECO:0007669"/>
    <property type="project" value="InterPro"/>
</dbReference>
<sequence length="364" mass="42033">MLILAVFLLLLFVLIFFFMQQPKFGKAATGKRRERMNNSPNFKNGQFQNLNPTPALTEGASYTSVMKEFFFDKKEQRKPAGILPSRKEDIFKLEKDSDVIIWFGHSSYFLQVDGRKFLVDPVLSGSASPIAFTTRSFPGSDVYTVEDFPAIDYLIITHDHWDHLDYDTVVKLKPKVNKVITGLGVGAHLEHWGYDPSKIVELDWNEEDVLEPGFYINSAPSRHFSGRTFKRNTTLWSSYILTTPNNRIYIGGDSGYDDHFKDIGQKFGPFDLVILENGQYDKNWKYIHMLPEEVVKAAEDLKAKRLLPVHWSKFALGNHAWNEPITRVTREATARNMELLHPFIGEPIYFKQPFKGQRWWESIA</sequence>
<feature type="region of interest" description="Disordered" evidence="1">
    <location>
        <begin position="29"/>
        <end position="48"/>
    </location>
</feature>
<evidence type="ECO:0000259" key="2">
    <source>
        <dbReference type="Pfam" id="PF12706"/>
    </source>
</evidence>
<name>A0A1M4T8I3_9BACT</name>
<dbReference type="PANTHER" id="PTHR15032:SF4">
    <property type="entry name" value="N-ACYL-PHOSPHATIDYLETHANOLAMINE-HYDROLYZING PHOSPHOLIPASE D"/>
    <property type="match status" value="1"/>
</dbReference>
<proteinExistence type="predicted"/>
<dbReference type="GO" id="GO:0070290">
    <property type="term" value="F:N-acylphosphatidylethanolamine-specific phospholipase D activity"/>
    <property type="evidence" value="ECO:0007669"/>
    <property type="project" value="InterPro"/>
</dbReference>
<gene>
    <name evidence="3" type="ORF">SAMN02745131_00380</name>
</gene>
<protein>
    <submittedName>
        <fullName evidence="3">L-ascorbate metabolism protein UlaG, beta-lactamase superfamily</fullName>
    </submittedName>
</protein>
<organism evidence="3 4">
    <name type="scientific">Flavisolibacter ginsengisoli DSM 18119</name>
    <dbReference type="NCBI Taxonomy" id="1121884"/>
    <lineage>
        <taxon>Bacteria</taxon>
        <taxon>Pseudomonadati</taxon>
        <taxon>Bacteroidota</taxon>
        <taxon>Chitinophagia</taxon>
        <taxon>Chitinophagales</taxon>
        <taxon>Chitinophagaceae</taxon>
        <taxon>Flavisolibacter</taxon>
    </lineage>
</organism>
<feature type="domain" description="Metallo-beta-lactamase" evidence="2">
    <location>
        <begin position="115"/>
        <end position="311"/>
    </location>
</feature>
<dbReference type="InterPro" id="IPR036866">
    <property type="entry name" value="RibonucZ/Hydroxyglut_hydro"/>
</dbReference>
<dbReference type="AlphaFoldDB" id="A0A1M4T8I3"/>
<dbReference type="PANTHER" id="PTHR15032">
    <property type="entry name" value="N-ACYL-PHOSPHATIDYLETHANOLAMINE-HYDROLYZING PHOSPHOLIPASE D"/>
    <property type="match status" value="1"/>
</dbReference>
<dbReference type="InterPro" id="IPR024884">
    <property type="entry name" value="NAPE-PLD"/>
</dbReference>
<reference evidence="3 4" key="1">
    <citation type="submission" date="2016-11" db="EMBL/GenBank/DDBJ databases">
        <authorList>
            <person name="Jaros S."/>
            <person name="Januszkiewicz K."/>
            <person name="Wedrychowicz H."/>
        </authorList>
    </citation>
    <scope>NUCLEOTIDE SEQUENCE [LARGE SCALE GENOMIC DNA]</scope>
    <source>
        <strain evidence="3 4">DSM 18119</strain>
    </source>
</reference>
<dbReference type="Gene3D" id="3.60.15.10">
    <property type="entry name" value="Ribonuclease Z/Hydroxyacylglutathione hydrolase-like"/>
    <property type="match status" value="1"/>
</dbReference>
<evidence type="ECO:0000313" key="3">
    <source>
        <dbReference type="EMBL" id="SHE40789.1"/>
    </source>
</evidence>
<accession>A0A1M4T8I3</accession>
<dbReference type="STRING" id="1121884.SAMN02745131_00380"/>